<evidence type="ECO:0000259" key="12">
    <source>
        <dbReference type="Pfam" id="PF01467"/>
    </source>
</evidence>
<evidence type="ECO:0000256" key="4">
    <source>
        <dbReference type="ARBA" id="ARBA00022679"/>
    </source>
</evidence>
<evidence type="ECO:0000256" key="11">
    <source>
        <dbReference type="ARBA" id="ARBA00031473"/>
    </source>
</evidence>
<comment type="pathway">
    <text evidence="1">Lipid metabolism.</text>
</comment>
<name>A0A6J5DJL4_9BURK</name>
<keyword evidence="3" id="KW-0444">Lipid biosynthesis</keyword>
<evidence type="ECO:0000256" key="8">
    <source>
        <dbReference type="ARBA" id="ARBA00023264"/>
    </source>
</evidence>
<evidence type="ECO:0000256" key="6">
    <source>
        <dbReference type="ARBA" id="ARBA00023098"/>
    </source>
</evidence>
<keyword evidence="7" id="KW-0594">Phospholipid biosynthesis</keyword>
<evidence type="ECO:0000256" key="7">
    <source>
        <dbReference type="ARBA" id="ARBA00023209"/>
    </source>
</evidence>
<proteinExistence type="inferred from homology"/>
<dbReference type="InterPro" id="IPR044608">
    <property type="entry name" value="Ect1/PCYT2"/>
</dbReference>
<keyword evidence="5" id="KW-0548">Nucleotidyltransferase</keyword>
<evidence type="ECO:0000256" key="2">
    <source>
        <dbReference type="ARBA" id="ARBA00010101"/>
    </source>
</evidence>
<dbReference type="Proteomes" id="UP000494330">
    <property type="component" value="Unassembled WGS sequence"/>
</dbReference>
<dbReference type="GO" id="GO:0006646">
    <property type="term" value="P:phosphatidylethanolamine biosynthetic process"/>
    <property type="evidence" value="ECO:0007669"/>
    <property type="project" value="UniProtKB-UniPathway"/>
</dbReference>
<dbReference type="InterPro" id="IPR004821">
    <property type="entry name" value="Cyt_trans-like"/>
</dbReference>
<dbReference type="NCBIfam" id="TIGR00125">
    <property type="entry name" value="cyt_tran_rel"/>
    <property type="match status" value="1"/>
</dbReference>
<dbReference type="EMBL" id="CABVQD010000008">
    <property type="protein sequence ID" value="VWB67350.1"/>
    <property type="molecule type" value="Genomic_DNA"/>
</dbReference>
<dbReference type="PANTHER" id="PTHR45780">
    <property type="entry name" value="ETHANOLAMINE-PHOSPHATE CYTIDYLYLTRANSFERASE"/>
    <property type="match status" value="1"/>
</dbReference>
<evidence type="ECO:0000313" key="13">
    <source>
        <dbReference type="EMBL" id="VWB67350.1"/>
    </source>
</evidence>
<sequence length="159" mass="17514">MRLVGYLSDTFDLFHVGHLNILRYAKEHCDYLVVGVATDELIHKTSGMHPVIPFNERLEIVRSVRSVDSAIADATGDWIDAWGVLQFDCLFDRAANVVSSAEKLGAGIAIPDVEVVHLKPLPTTSSASLRDTLESINRLARDVCFDVDPASLAIRRALQ</sequence>
<dbReference type="InterPro" id="IPR014729">
    <property type="entry name" value="Rossmann-like_a/b/a_fold"/>
</dbReference>
<feature type="domain" description="Cytidyltransferase-like" evidence="12">
    <location>
        <begin position="10"/>
        <end position="75"/>
    </location>
</feature>
<evidence type="ECO:0000313" key="14">
    <source>
        <dbReference type="Proteomes" id="UP000494330"/>
    </source>
</evidence>
<evidence type="ECO:0000256" key="10">
    <source>
        <dbReference type="ARBA" id="ARBA00024221"/>
    </source>
</evidence>
<comment type="similarity">
    <text evidence="2">Belongs to the cytidylyltransferase family.</text>
</comment>
<dbReference type="Pfam" id="PF01467">
    <property type="entry name" value="CTP_transf_like"/>
    <property type="match status" value="1"/>
</dbReference>
<reference evidence="13 14" key="1">
    <citation type="submission" date="2019-09" db="EMBL/GenBank/DDBJ databases">
        <authorList>
            <person name="Depoorter E."/>
        </authorList>
    </citation>
    <scope>NUCLEOTIDE SEQUENCE [LARGE SCALE GENOMIC DNA]</scope>
    <source>
        <strain evidence="13">LMG 30113</strain>
    </source>
</reference>
<dbReference type="GO" id="GO:0005737">
    <property type="term" value="C:cytoplasm"/>
    <property type="evidence" value="ECO:0007669"/>
    <property type="project" value="TreeGrafter"/>
</dbReference>
<dbReference type="Gene3D" id="3.40.50.620">
    <property type="entry name" value="HUPs"/>
    <property type="match status" value="1"/>
</dbReference>
<dbReference type="AlphaFoldDB" id="A0A6J5DJL4"/>
<keyword evidence="4 13" id="KW-0808">Transferase</keyword>
<dbReference type="RefSeq" id="WP_152603293.1">
    <property type="nucleotide sequence ID" value="NZ_CABVQD010000008.1"/>
</dbReference>
<dbReference type="EC" id="2.7.7.14" evidence="10"/>
<dbReference type="SUPFAM" id="SSF52374">
    <property type="entry name" value="Nucleotidylyl transferase"/>
    <property type="match status" value="1"/>
</dbReference>
<keyword evidence="6" id="KW-0443">Lipid metabolism</keyword>
<accession>A0A6J5DJL4</accession>
<evidence type="ECO:0000256" key="9">
    <source>
        <dbReference type="ARBA" id="ARBA00024191"/>
    </source>
</evidence>
<dbReference type="PANTHER" id="PTHR45780:SF2">
    <property type="entry name" value="ETHANOLAMINE-PHOSPHATE CYTIDYLYLTRANSFERASE"/>
    <property type="match status" value="1"/>
</dbReference>
<evidence type="ECO:0000256" key="5">
    <source>
        <dbReference type="ARBA" id="ARBA00022695"/>
    </source>
</evidence>
<organism evidence="13 14">
    <name type="scientific">Burkholderia paludis</name>
    <dbReference type="NCBI Taxonomy" id="1506587"/>
    <lineage>
        <taxon>Bacteria</taxon>
        <taxon>Pseudomonadati</taxon>
        <taxon>Pseudomonadota</taxon>
        <taxon>Betaproteobacteria</taxon>
        <taxon>Burkholderiales</taxon>
        <taxon>Burkholderiaceae</taxon>
        <taxon>Burkholderia</taxon>
        <taxon>Burkholderia cepacia complex</taxon>
    </lineage>
</organism>
<keyword evidence="14" id="KW-1185">Reference proteome</keyword>
<evidence type="ECO:0000256" key="3">
    <source>
        <dbReference type="ARBA" id="ARBA00022516"/>
    </source>
</evidence>
<protein>
    <recommendedName>
        <fullName evidence="10">ethanolamine-phosphate cytidylyltransferase</fullName>
        <ecNumber evidence="10">2.7.7.14</ecNumber>
    </recommendedName>
    <alternativeName>
        <fullName evidence="11">CTP:phosphoethanolamine cytidylyltransferase</fullName>
    </alternativeName>
</protein>
<gene>
    <name evidence="13" type="ORF">BPA30113_03017</name>
</gene>
<dbReference type="UniPathway" id="UPA00558">
    <property type="reaction ID" value="UER00742"/>
</dbReference>
<keyword evidence="8" id="KW-1208">Phospholipid metabolism</keyword>
<evidence type="ECO:0000256" key="1">
    <source>
        <dbReference type="ARBA" id="ARBA00005189"/>
    </source>
</evidence>
<dbReference type="GO" id="GO:0004306">
    <property type="term" value="F:ethanolamine-phosphate cytidylyltransferase activity"/>
    <property type="evidence" value="ECO:0007669"/>
    <property type="project" value="UniProtKB-EC"/>
</dbReference>
<comment type="pathway">
    <text evidence="9">Phospholipid metabolism; phosphatidylethanolamine biosynthesis; phosphatidylethanolamine from ethanolamine: step 2/3.</text>
</comment>